<feature type="transmembrane region" description="Helical" evidence="9">
    <location>
        <begin position="313"/>
        <end position="330"/>
    </location>
</feature>
<reference evidence="11" key="1">
    <citation type="submission" date="2022-11" db="UniProtKB">
        <authorList>
            <consortium name="WormBaseParasite"/>
        </authorList>
    </citation>
    <scope>IDENTIFICATION</scope>
</reference>
<feature type="transmembrane region" description="Helical" evidence="9">
    <location>
        <begin position="443"/>
        <end position="468"/>
    </location>
</feature>
<feature type="transmembrane region" description="Helical" evidence="9">
    <location>
        <begin position="112"/>
        <end position="138"/>
    </location>
</feature>
<dbReference type="GO" id="GO:0005886">
    <property type="term" value="C:plasma membrane"/>
    <property type="evidence" value="ECO:0007669"/>
    <property type="project" value="TreeGrafter"/>
</dbReference>
<feature type="transmembrane region" description="Helical" evidence="9">
    <location>
        <begin position="268"/>
        <end position="292"/>
    </location>
</feature>
<accession>A0A914IED5</accession>
<comment type="subcellular location">
    <subcellularLocation>
        <location evidence="1">Membrane</location>
        <topology evidence="1">Multi-pass membrane protein</topology>
    </subcellularLocation>
</comment>
<feature type="binding site" evidence="7">
    <location>
        <position position="43"/>
    </location>
    <ligand>
        <name>Na(+)</name>
        <dbReference type="ChEBI" id="CHEBI:29101"/>
        <label>1</label>
    </ligand>
</feature>
<evidence type="ECO:0000256" key="7">
    <source>
        <dbReference type="PIRSR" id="PIRSR600175-1"/>
    </source>
</evidence>
<feature type="disulfide bond" evidence="8">
    <location>
        <begin position="150"/>
        <end position="159"/>
    </location>
</feature>
<protein>
    <submittedName>
        <fullName evidence="11">Uncharacterized protein</fullName>
    </submittedName>
</protein>
<dbReference type="Proteomes" id="UP000887572">
    <property type="component" value="Unplaced"/>
</dbReference>
<dbReference type="InterPro" id="IPR037272">
    <property type="entry name" value="SNS_sf"/>
</dbReference>
<evidence type="ECO:0000256" key="4">
    <source>
        <dbReference type="ARBA" id="ARBA00022847"/>
    </source>
</evidence>
<evidence type="ECO:0000256" key="1">
    <source>
        <dbReference type="ARBA" id="ARBA00004141"/>
    </source>
</evidence>
<keyword evidence="7" id="KW-0915">Sodium</keyword>
<keyword evidence="10" id="KW-1185">Reference proteome</keyword>
<feature type="transmembrane region" description="Helical" evidence="9">
    <location>
        <begin position="401"/>
        <end position="422"/>
    </location>
</feature>
<evidence type="ECO:0000313" key="10">
    <source>
        <dbReference type="Proteomes" id="UP000887572"/>
    </source>
</evidence>
<dbReference type="GO" id="GO:0043005">
    <property type="term" value="C:neuron projection"/>
    <property type="evidence" value="ECO:0007669"/>
    <property type="project" value="TreeGrafter"/>
</dbReference>
<sequence>MKRTTFLGMQWHFCSHCPSWSQRVSNWIAQLFVTLLSNRACIGYAVGLSNIWRFPSLAYENGGGAFLVPYLTCSLLIGFPLLYLEMSLGQFCKAGPAVVYGWIRPAFQGVGWSMAMVSLLVGIYYNVIVAWSLIYIFIILTGRYSEIASCNSTYNTIYCASSLENARCARELNATGAFFFNKTCHFVTDRLAIALKNETFNALPAVSPAEEFFENYVLEKTQTMDSFGGLNMKMVIALGLAWLITVLVLIRGVEVMGKIAWLTGTTPYIIIVILFIRAVTLDGADIGLDYYLLKPDVSAIFKAKTWRTAATQVCYSLAVGMGGLLSLSSFNSFHNDCFKDAFIITAADAISSIFGGTAVFSTLGFMAKQLNVSIDAVVQSGTGLAFIAYPEAMSRMPGWPWLWQLLFFLMIFILGVASHFGLAEVMCTALYDQFPAFRQYKSWLVIGVCLSCYLAGLSICSRAGIFYFNIFDDYAASFSMMLLVFLELILVAHIYGWHNYRKDIQAMMGQPRNLLSKFYGPSGLCIKYIYCYIAPVLLLIVFLFAFVQQVFTTRVTYGRDKRLYVFPVWSIVFGWFLSLISWIFLPGLLLANMIKFMRQGKPLNEMLKLQPKWPSYERVNKTVKKSKVSNKIDTGSRMRTNSITMREFVHGQT</sequence>
<evidence type="ECO:0000256" key="9">
    <source>
        <dbReference type="SAM" id="Phobius"/>
    </source>
</evidence>
<feature type="transmembrane region" description="Helical" evidence="9">
    <location>
        <begin position="342"/>
        <end position="365"/>
    </location>
</feature>
<feature type="transmembrane region" description="Helical" evidence="9">
    <location>
        <begin position="64"/>
        <end position="83"/>
    </location>
</feature>
<organism evidence="10 11">
    <name type="scientific">Globodera rostochiensis</name>
    <name type="common">Golden nematode worm</name>
    <name type="synonym">Heterodera rostochiensis</name>
    <dbReference type="NCBI Taxonomy" id="31243"/>
    <lineage>
        <taxon>Eukaryota</taxon>
        <taxon>Metazoa</taxon>
        <taxon>Ecdysozoa</taxon>
        <taxon>Nematoda</taxon>
        <taxon>Chromadorea</taxon>
        <taxon>Rhabditida</taxon>
        <taxon>Tylenchina</taxon>
        <taxon>Tylenchomorpha</taxon>
        <taxon>Tylenchoidea</taxon>
        <taxon>Heteroderidae</taxon>
        <taxon>Heteroderinae</taxon>
        <taxon>Globodera</taxon>
    </lineage>
</organism>
<feature type="transmembrane region" description="Helical" evidence="9">
    <location>
        <begin position="372"/>
        <end position="389"/>
    </location>
</feature>
<keyword evidence="6 9" id="KW-0472">Membrane</keyword>
<feature type="binding site" evidence="7">
    <location>
        <position position="418"/>
    </location>
    <ligand>
        <name>Na(+)</name>
        <dbReference type="ChEBI" id="CHEBI:29101"/>
        <label>1</label>
    </ligand>
</feature>
<keyword evidence="8" id="KW-1015">Disulfide bond</keyword>
<keyword evidence="3 9" id="KW-0812">Transmembrane</keyword>
<feature type="transmembrane region" description="Helical" evidence="9">
    <location>
        <begin position="474"/>
        <end position="497"/>
    </location>
</feature>
<evidence type="ECO:0000256" key="6">
    <source>
        <dbReference type="ARBA" id="ARBA00023136"/>
    </source>
</evidence>
<feature type="binding site" evidence="7">
    <location>
        <position position="316"/>
    </location>
    <ligand>
        <name>Na(+)</name>
        <dbReference type="ChEBI" id="CHEBI:29101"/>
        <label>1</label>
    </ligand>
</feature>
<dbReference type="InterPro" id="IPR000175">
    <property type="entry name" value="Na/ntran_symport"/>
</dbReference>
<evidence type="ECO:0000313" key="11">
    <source>
        <dbReference type="WBParaSite" id="Gr19_v10_g9446.t1"/>
    </source>
</evidence>
<keyword evidence="2" id="KW-0813">Transport</keyword>
<dbReference type="PANTHER" id="PTHR11616:SF326">
    <property type="entry name" value="SODIUM-DEPENDENT TRANSPORTER SNF-5"/>
    <property type="match status" value="1"/>
</dbReference>
<evidence type="ECO:0000256" key="8">
    <source>
        <dbReference type="PIRSR" id="PIRSR600175-2"/>
    </source>
</evidence>
<evidence type="ECO:0000256" key="3">
    <source>
        <dbReference type="ARBA" id="ARBA00022692"/>
    </source>
</evidence>
<feature type="binding site" evidence="7">
    <location>
        <position position="45"/>
    </location>
    <ligand>
        <name>Na(+)</name>
        <dbReference type="ChEBI" id="CHEBI:29101"/>
        <label>1</label>
    </ligand>
</feature>
<evidence type="ECO:0000256" key="2">
    <source>
        <dbReference type="ARBA" id="ARBA00022448"/>
    </source>
</evidence>
<dbReference type="GO" id="GO:0005332">
    <property type="term" value="F:gamma-aminobutyric acid:sodium:chloride symporter activity"/>
    <property type="evidence" value="ECO:0007669"/>
    <property type="project" value="TreeGrafter"/>
</dbReference>
<dbReference type="GO" id="GO:0046872">
    <property type="term" value="F:metal ion binding"/>
    <property type="evidence" value="ECO:0007669"/>
    <property type="project" value="UniProtKB-KW"/>
</dbReference>
<feature type="binding site" evidence="7">
    <location>
        <position position="414"/>
    </location>
    <ligand>
        <name>Na(+)</name>
        <dbReference type="ChEBI" id="CHEBI:29101"/>
        <label>1</label>
    </ligand>
</feature>
<keyword evidence="4" id="KW-0769">Symport</keyword>
<feature type="transmembrane region" description="Helical" evidence="9">
    <location>
        <begin position="518"/>
        <end position="546"/>
    </location>
</feature>
<keyword evidence="7" id="KW-0479">Metal-binding</keyword>
<feature type="binding site" evidence="7">
    <location>
        <position position="46"/>
    </location>
    <ligand>
        <name>Na(+)</name>
        <dbReference type="ChEBI" id="CHEBI:29101"/>
        <label>1</label>
    </ligand>
</feature>
<dbReference type="AlphaFoldDB" id="A0A914IED5"/>
<name>A0A914IED5_GLORO</name>
<dbReference type="WBParaSite" id="Gr19_v10_g9446.t1">
    <property type="protein sequence ID" value="Gr19_v10_g9446.t1"/>
    <property type="gene ID" value="Gr19_v10_g9446"/>
</dbReference>
<keyword evidence="5 9" id="KW-1133">Transmembrane helix</keyword>
<feature type="transmembrane region" description="Helical" evidence="9">
    <location>
        <begin position="234"/>
        <end position="253"/>
    </location>
</feature>
<feature type="transmembrane region" description="Helical" evidence="9">
    <location>
        <begin position="566"/>
        <end position="591"/>
    </location>
</feature>
<dbReference type="SUPFAM" id="SSF161070">
    <property type="entry name" value="SNF-like"/>
    <property type="match status" value="1"/>
</dbReference>
<feature type="binding site" evidence="7">
    <location>
        <position position="50"/>
    </location>
    <ligand>
        <name>Na(+)</name>
        <dbReference type="ChEBI" id="CHEBI:29101"/>
        <label>1</label>
    </ligand>
</feature>
<proteinExistence type="predicted"/>
<dbReference type="PANTHER" id="PTHR11616">
    <property type="entry name" value="SODIUM/CHLORIDE DEPENDENT TRANSPORTER"/>
    <property type="match status" value="1"/>
</dbReference>
<dbReference type="NCBIfam" id="NF037979">
    <property type="entry name" value="Na_transp"/>
    <property type="match status" value="1"/>
</dbReference>
<evidence type="ECO:0000256" key="5">
    <source>
        <dbReference type="ARBA" id="ARBA00022989"/>
    </source>
</evidence>
<dbReference type="PROSITE" id="PS50267">
    <property type="entry name" value="NA_NEUROTRAN_SYMP_3"/>
    <property type="match status" value="1"/>
</dbReference>
<dbReference type="PRINTS" id="PR00176">
    <property type="entry name" value="NANEUSMPORT"/>
</dbReference>
<dbReference type="Pfam" id="PF00209">
    <property type="entry name" value="SNF"/>
    <property type="match status" value="1"/>
</dbReference>